<dbReference type="Proteomes" id="UP001234178">
    <property type="component" value="Unassembled WGS sequence"/>
</dbReference>
<feature type="repeat" description="RCC1" evidence="14">
    <location>
        <begin position="4205"/>
        <end position="4256"/>
    </location>
</feature>
<dbReference type="InterPro" id="IPR043145">
    <property type="entry name" value="Znf_ZZ_sf"/>
</dbReference>
<dbReference type="InterPro" id="IPR004939">
    <property type="entry name" value="APC_su10/DOC_dom"/>
</dbReference>
<dbReference type="EC" id="2.3.2.26" evidence="4"/>
<keyword evidence="8" id="KW-0677">Repeat</keyword>
<dbReference type="SUPFAM" id="SSF63748">
    <property type="entry name" value="Tudor/PWWP/MBT"/>
    <property type="match status" value="1"/>
</dbReference>
<dbReference type="Gene3D" id="3.30.2160.10">
    <property type="entry name" value="Hect, E3 ligase catalytic domain"/>
    <property type="match status" value="1"/>
</dbReference>
<dbReference type="InterPro" id="IPR035983">
    <property type="entry name" value="Hect_E3_ubiquitin_ligase"/>
</dbReference>
<keyword evidence="10 12" id="KW-0833">Ubl conjugation pathway</keyword>
<feature type="domain" description="DOC" evidence="20">
    <location>
        <begin position="2797"/>
        <end position="2976"/>
    </location>
</feature>
<dbReference type="SUPFAM" id="SSF159034">
    <property type="entry name" value="Mib/herc2 domain-like"/>
    <property type="match status" value="1"/>
</dbReference>
<dbReference type="SMART" id="SM00706">
    <property type="entry name" value="TECPR"/>
    <property type="match status" value="4"/>
</dbReference>
<dbReference type="InterPro" id="IPR021097">
    <property type="entry name" value="CPH_domain"/>
</dbReference>
<dbReference type="SMART" id="SM01337">
    <property type="entry name" value="APC10"/>
    <property type="match status" value="1"/>
</dbReference>
<dbReference type="SUPFAM" id="SSF57850">
    <property type="entry name" value="RING/U-box"/>
    <property type="match status" value="1"/>
</dbReference>
<keyword evidence="9 13" id="KW-0863">Zinc-finger</keyword>
<dbReference type="PRINTS" id="PR00633">
    <property type="entry name" value="RCCNDNSATION"/>
</dbReference>
<feature type="repeat" description="RCC1" evidence="14">
    <location>
        <begin position="3939"/>
        <end position="3990"/>
    </location>
</feature>
<evidence type="ECO:0000256" key="5">
    <source>
        <dbReference type="ARBA" id="ARBA00022490"/>
    </source>
</evidence>
<dbReference type="InterPro" id="IPR010606">
    <property type="entry name" value="Mib_Herc2"/>
</dbReference>
<dbReference type="InterPro" id="IPR015940">
    <property type="entry name" value="UBA"/>
</dbReference>
<feature type="repeat" description="RCC1" evidence="14">
    <location>
        <begin position="3001"/>
        <end position="3052"/>
    </location>
</feature>
<dbReference type="SMART" id="SM01117">
    <property type="entry name" value="Cyt-b5"/>
    <property type="match status" value="1"/>
</dbReference>
<evidence type="ECO:0000256" key="8">
    <source>
        <dbReference type="ARBA" id="ARBA00022737"/>
    </source>
</evidence>
<dbReference type="InterPro" id="IPR000569">
    <property type="entry name" value="HECT_dom"/>
</dbReference>
<dbReference type="PROSITE" id="PS50012">
    <property type="entry name" value="RCC1_3"/>
    <property type="match status" value="14"/>
</dbReference>
<evidence type="ECO:0000256" key="6">
    <source>
        <dbReference type="ARBA" id="ARBA00022679"/>
    </source>
</evidence>
<protein>
    <recommendedName>
        <fullName evidence="4">HECT-type E3 ubiquitin transferase</fullName>
        <ecNumber evidence="4">2.3.2.26</ecNumber>
    </recommendedName>
</protein>
<keyword evidence="6" id="KW-0808">Transferase</keyword>
<feature type="compositionally biased region" description="Basic and acidic residues" evidence="15">
    <location>
        <begin position="2448"/>
        <end position="2461"/>
    </location>
</feature>
<dbReference type="Pfam" id="PF03256">
    <property type="entry name" value="ANAPC10"/>
    <property type="match status" value="1"/>
</dbReference>
<feature type="domain" description="Cytochrome b5 heme-binding" evidence="19">
    <location>
        <begin position="1239"/>
        <end position="1315"/>
    </location>
</feature>
<dbReference type="PROSITE" id="PS00626">
    <property type="entry name" value="RCC1_2"/>
    <property type="match status" value="1"/>
</dbReference>
<comment type="caution">
    <text evidence="22">The sequence shown here is derived from an EMBL/GenBank/DDBJ whole genome shotgun (WGS) entry which is preliminary data.</text>
</comment>
<dbReference type="PROSITE" id="PS50030">
    <property type="entry name" value="UBA"/>
    <property type="match status" value="1"/>
</dbReference>
<dbReference type="Pfam" id="PF11515">
    <property type="entry name" value="Cul7"/>
    <property type="match status" value="1"/>
</dbReference>
<name>A0ABQ9Z315_9CRUS</name>
<dbReference type="Gene3D" id="3.30.60.90">
    <property type="match status" value="1"/>
</dbReference>
<gene>
    <name evidence="22" type="ORF">OUZ56_012452</name>
</gene>
<feature type="repeat" description="RCC1" evidence="14">
    <location>
        <begin position="3265"/>
        <end position="3316"/>
    </location>
</feature>
<feature type="region of interest" description="Disordered" evidence="15">
    <location>
        <begin position="2438"/>
        <end position="2469"/>
    </location>
</feature>
<dbReference type="InterPro" id="IPR008979">
    <property type="entry name" value="Galactose-bd-like_sf"/>
</dbReference>
<dbReference type="Pfam" id="PF06701">
    <property type="entry name" value="MIB_HERC2"/>
    <property type="match status" value="1"/>
</dbReference>
<organism evidence="22 23">
    <name type="scientific">Daphnia magna</name>
    <dbReference type="NCBI Taxonomy" id="35525"/>
    <lineage>
        <taxon>Eukaryota</taxon>
        <taxon>Metazoa</taxon>
        <taxon>Ecdysozoa</taxon>
        <taxon>Arthropoda</taxon>
        <taxon>Crustacea</taxon>
        <taxon>Branchiopoda</taxon>
        <taxon>Diplostraca</taxon>
        <taxon>Cladocera</taxon>
        <taxon>Anomopoda</taxon>
        <taxon>Daphniidae</taxon>
        <taxon>Daphnia</taxon>
    </lineage>
</organism>
<dbReference type="Pfam" id="PF00632">
    <property type="entry name" value="HECT"/>
    <property type="match status" value="1"/>
</dbReference>
<dbReference type="SUPFAM" id="SSF49785">
    <property type="entry name" value="Galactose-binding domain-like"/>
    <property type="match status" value="1"/>
</dbReference>
<dbReference type="InterPro" id="IPR009091">
    <property type="entry name" value="RCC1/BLIP-II"/>
</dbReference>
<dbReference type="InterPro" id="IPR058923">
    <property type="entry name" value="RCC1-like_dom"/>
</dbReference>
<feature type="repeat" description="RCC1" evidence="14">
    <location>
        <begin position="4153"/>
        <end position="4204"/>
    </location>
</feature>
<dbReference type="PROSITE" id="PS51416">
    <property type="entry name" value="MIB_HERC2"/>
    <property type="match status" value="1"/>
</dbReference>
<evidence type="ECO:0000313" key="23">
    <source>
        <dbReference type="Proteomes" id="UP001234178"/>
    </source>
</evidence>
<dbReference type="Gene3D" id="3.30.2410.10">
    <property type="entry name" value="Hect, E3 ligase catalytic domain"/>
    <property type="match status" value="1"/>
</dbReference>
<evidence type="ECO:0000259" key="17">
    <source>
        <dbReference type="PROSITE" id="PS50135"/>
    </source>
</evidence>
<feature type="repeat" description="RCC1" evidence="14">
    <location>
        <begin position="4045"/>
        <end position="4096"/>
    </location>
</feature>
<feature type="region of interest" description="Disordered" evidence="15">
    <location>
        <begin position="3367"/>
        <end position="3412"/>
    </location>
</feature>
<evidence type="ECO:0000256" key="2">
    <source>
        <dbReference type="ARBA" id="ARBA00004496"/>
    </source>
</evidence>
<feature type="compositionally biased region" description="Polar residues" evidence="15">
    <location>
        <begin position="3464"/>
        <end position="3475"/>
    </location>
</feature>
<sequence length="4827" mass="529209">MPSCPLSSQPNACSKGSFGNRFSTKKHLNSTLQSGNDLGIKFDLQLLLERQSLNETWNKLVKNGILTSDQINLLVEATNNKTIRSPSGNFPCACCDGECELKCQSVSQSSIGSSYIEKPVIKFLNAWTWNKDVGLGDVIECRKNLETQLEDLCIKSSQSSLNLQNLTKQLTLFRRHIEEVRKVRHAEDSRIRGIGNLNKDELDKSNVQRKCVYEEIGSISAEKTKNPASSPQTIVATLTEVGSNAALNFLFAFFRRAWQSGEDGDACFELLIHALESLRSLPPASIFHLLHQKDNSTCDLWFRLLNKSVSFLRSIIFEESSCSIPLRDRQVALQLLLEVSIQRGSLLCVLHAVHLLLELWDVEESGQDNRSNNRGLAFAPLILTLRRWSAVQQEQTGGSEKYSDEEYATSPSACLLRQASLTPEPEDGDKDVDVDLYQAAVLILAHLDRLAAPFIQPPLSDRTVIENTLIRLDLNASTMADRYTEVHKLSITIEQMICTALGLLILSSDGKVYVIGYTDPEPTIRILKSFSTFLVSEISFMAGACVCVILTHAGQVYAWPWMADSDDIPMMIMPDQDIVRISCGHEYGVALSEDGDIYIWGVQPGGQLQQAMLFGNICSQRIVDVHCCSDHAVVVTEAGSVHCFHLSEAFGSQNSHISRAAATQQSPVEALLQYNIQRVWLLPLDQCNPFNCNCCIVGLTDKGVLYVCPAPFNQQRWMHHMGAMSIKGLEGRRIAQVETAYKLLLIRTENGQVFGWFPSGKFPNSPASHIGQSWNSAFQNRWPIHVTPIAELNSSFQGISTDGTEIFAWGSSCRKPVSMEYLPYILEPTNETFEMLEQLLDRVCVNLDPLSDWPPPQDVECIAVASLNILKLQFQWLLSHGEQADGGHHACSLAVLQRLKNHVIALAGGNPNLGALQVTAQGVLQLAWSLLLPTASERALALATLLQRNEEYDSCGGRFMADLLVTSMMADGGLEAAFEASLQVEANDLEMSGRVGNDTVWRVQTQVGNNPLTQRAMDDAANKAKLRTPEGAPNQLTSTSVPLPQLVRQLLKNFSQQSLITLRNIGCCIEEPSPVANDPSLQLLLQFQRLLMIRLYSEDSFNLAASGLLFKYVTWLCEYATENLEACSMLLGQQPSIVGSLMTVLRNSVVGILLAEFVIGLILLEQQRPEHQLYLPLDKLSSILVLLNKVAGQLPEQFIEKEIMSWPGVFAWPTTAKEPSQSSDTPRNRPSVPKQLQTLPVIRRAEFENHNKDGGLWLIIGGKIYDIQDFKTIAPCGGDLLIRWAGCDATDAFMSACHSTSAQTLLQSFCVGTLEEEEPDEDKEKDSCNASVPLASAAAIESFRDLAFHMSILIGANCHKLIRSLSLQSSTDNSSEWLNATFLKGGLQEELPADPFNEEKGDVRTCGSSCPPSVASTPCDVPAIPQETLDPPKTEFEHLQFWLYQLAEKSCEMEDVPLRSFRFTVIQNQLLLGPPNLDQDHPLEEVGWLLLAVLLYHHGVASLVFNKAQAETKALPIEMMALFKAVQRLKWQLFQERQKIDQSHKEVCSPVMDKCRFLLYEVKPVVKSQQPGSPVGNSSRFRQLVKSYWHSIVVSEASATLADTSREVFVTESKTGEDYRLDPSLTNDIVTFICNNEITDVETVRRAISCQVRRANLRLNGYRTLLRLLYANRLNDSSLVGLFVGLLGCSETGPISPMEPARFVSIQDQMSLSALRKMLLRFCAKQLQAVVGDCRNQCLDIEYHPKSRMVAFLLSVVSSAALSGEEADMLVILGIPAVVFALRKHVAFQSQMPDISNVQVILDEGVSRRKGVTSTGNDCLATLALSGPEAAAMMKLGARVVRGPDWKWGDQDGTPPGEGRVIGDLGEDGWVRVQWYNGATNSYRMGREDKYDLRLAYPTTPQCPATKTLDSVTPQHETNEHLHQCFPQTTSPFDSKNPRHALLTLCDTFLLSHFLQIATRPSSNENALALTVRTWRASVESRYVHKQLQDTKWTELPFIRTIASVSLSSQSAVLHREFCSSLWLQLLVKLIKAGGDPAREETSFPLTAQLQAIDVLRVLLPDWSGTVEQQKEFLCQLVDVLAEHVLLSKPDVILELAHAENRPAQADSDVTVPKVPLTSCYNATVADALVGLLRHLYTFPKWTPLITHLLLRAGFGNYYAASLAFIGGVTNKPRIGGDIVIPDGRHGAVMCIRPNGQLHVQLQTSGDVVFVPLSSVRATPSLMEMHAIPLTQEIVAFFIQLLTAATEEMGKIDGFDEDLLREQLVKALQLKASRAVLSHPKCLQLALISPLSVELTHTSTVVQNSSVFPVPTLVTARLASASLSGPYSLGSSLPAVTNFSALELTGLQKSHSLPELDQQPRSSNIGQSTTDRLLLHHLLQKARLSCPVKATLTRKELETATEDLLQHLSYLAQTGQIPQDTITAHPIEECSTFTTVGVLGDGSPLRDPPSEEQKLTEEEKPNNGGPPSPLMLQLMEIGFSRTAVEMAFKTLGSERESSIEAVINWLLENPDMSGSEMIESDGREAAAIEVAATSQQPISSYLRQSDFASSDDYAAYVRDHIAIGMHVRCCRSYDDLGEGDVGHVVQLDRDGLHDLNLQVEWQQKGGTYWVRYIHVEIIGFINPTTTKNGQKPIISVGDRVRVKAQVGTPKYKWGSVTHRSVGVVIGIESNGDITVNFPEQNRWTGLLAEMERVEPSESNVAANPPSPLLGSFDSATVAATLQDLGEISLAVAHPLVLCDGCDLMPIRGPRFSCRVCEEFNLCQQCFNSTSTGHRHPFNRIGHPGGAAIYAGRPGRKVQPAPTIKDFVCNTRSNAGLITDWECCVKSLWVSSRENWAHRLLDRTSSYWQSCGMQGKHWIRMELHPDIVVHSLKVLVDPADGSYTPSLLIISAADSLSGMKEVAAVSVGLQDTWVSLVSPQQMQQPYRFIEVAIKQCRNGGIDCKVHGIQLVGRNVGNALPLDDSAALARLLPPDFEFEHADSVFNKSQQSINQPLSSLNSAKRVYVWGLNDKEQLGGPKGSKIKVPQAVDWMVSLQPINLAGGSKSLFLVTQSGKAYACGEGSNGRLGLGHSKNINTPYQIFALSQYVVRKIAVHSGGRHALALTADGRVFSWGEGDDGKLGHGDVASLDTPRCVEALNGFRIRDVAAGSNHSAAVTSSGELFTWGLGEYGRLGHGDNLTQLTPKRVDALVGQRVLQVSCGSRDAQTLALVEGGLVYSWGDGDFGKLGRGGSEGCSSPCLVDKLSGLGVCHVECGAQFSVALTCNGHVYTWGKGDYFRLGHGSDQHVRWPTLVEGLRGKKVIGVSVGALHCLAVTDAGQVFAWGDNDHGQQGNGSVTVNRRPTLVQGIDGIKITRVACGSSHSVAWTAPEPPSVAPPEPVPFPTTKDPLGSTAAGLNEGSAEMGRHSAQPTKENSASLSRALLSLSSVEAQQRALHCVLYSMQIQLCRDAVVAIFSQRATMNDDLLSQTGPAQSTSDETDGEGSVEQFDGIKLIKHKETAALWELLKLFSSNCKHSSSEARTTLSNALLAAAAKESSVRELLIEFCVAELEEVSGEGTGIHHFNAAGFGVGLGFPQPIVQESSHPYTDDVTLTGHVVLPGAESLRVEFDRQCSTEKRHDPLTLSDGVGRILAIRSGRDWADWSQEVRVQGNELRWRFTSDGSVNGWGWRFIVYPVISPGAAASGEVQSERLLLARPSVSVVACLLDPLIKYLSCQSDSRKGRLPTRLAMALAGCAQRSGSLTPKDRMWALQRLRRILSTPGTCDAPASANYEASENAAVRSAVSSTMMSPKDINHGTLGKLLRNLPEMLLQQYEYEEAAVRGGQQLLHSPFFQVLIALACDLRFDRLPICTNDGSRWSWFRRYCAAARAATGLMQRTRLPESFTADVKRKISEIQSDDTNITADHENPLLFSHEHDQQLLQWMNSHPEDWTQSWTAVGGGQIYGWGHNHRGQLGGVEGAKVKIPTVCEALSALRPIQLAGGEQTLFAVTSDGRVYATGYGAGGRLGIGGAESVTMPSLLESLQHVFVKKVAVNSGGKHCLALSSEGEVYSWGEGEDGKLGHGNKLPCDRPRIIESLRGKDVVDVACGGAHSAAITASGELYTWGKGRYGRLGHGDSDDQLKPKLVEALVGYRVKDVACGSGDAQTCAITEEDGGTVWSWGDGDYGKLGRGGSDGCKIPTKIESLSGKSIVKVECGSQFSVALSSNGSVYTWGKGDYHRLGHGADEHVRRPKKVMTLQGKKVISISTGALHCVVCTDQGEVYTWGDNDEGQLGDGTTTGIQKPRLVTALQNKKINRVSCGSAHTVAWSTCKGCTTPVAGSSRLPTTIPLQYDLLKDIPIPVLRNRLLLLHHFAEVVCPILPMLPLVSVHSREMDGSVMEETEGVLCGNHDRLRGILMASAKEAAFRKVVQATMIRDRQHGPVVELNRIALRRCRATGTSGNAGPNSTVFAQMANKLSLLTYDVLMLPHRTWKVKFVGESVDDCGGGYSESIAEMCEELQNGSLPLLILTPNGREEAGTNRDCFILNPSANSGQNLKMFQFLGVLMGIAIRTGSPLSLNLAEPTWKALVGLPLSLIDLNEIDRHYWPALCHIRDCKDAEGDLTLSQLDLPFSTSSAAGHDVALLPHSHRRITRDNRDLYLKLALHFRLHEFDGQVRAVRQGLGQVVPLPLLSLFTGAELEAMVCGSPEIPLALLKSVTTYKGIEPHCALVRWFWEVMEEYSHVERSLFLRFVWGRTRLPRTLADFRGRDFVLQVLDKYNPADYFLPESYTCFFLLKMPRYSCKVVLREKLSYAIHFCKSIDNDEYARVAAPEVLHNPPAHEEDAENEAEN</sequence>
<dbReference type="InterPro" id="IPR001199">
    <property type="entry name" value="Cyt_B5-like_heme/steroid-bd"/>
</dbReference>
<dbReference type="CDD" id="cd00078">
    <property type="entry name" value="HECTc"/>
    <property type="match status" value="1"/>
</dbReference>
<evidence type="ECO:0000256" key="14">
    <source>
        <dbReference type="PROSITE-ProRule" id="PRU00235"/>
    </source>
</evidence>
<comment type="subcellular location">
    <subcellularLocation>
        <location evidence="2">Cytoplasm</location>
    </subcellularLocation>
</comment>
<evidence type="ECO:0000256" key="12">
    <source>
        <dbReference type="PROSITE-ProRule" id="PRU00104"/>
    </source>
</evidence>
<evidence type="ECO:0000256" key="7">
    <source>
        <dbReference type="ARBA" id="ARBA00022723"/>
    </source>
</evidence>
<evidence type="ECO:0000256" key="11">
    <source>
        <dbReference type="ARBA" id="ARBA00022833"/>
    </source>
</evidence>
<evidence type="ECO:0000259" key="21">
    <source>
        <dbReference type="PROSITE" id="PS51416"/>
    </source>
</evidence>
<keyword evidence="11" id="KW-0862">Zinc</keyword>
<dbReference type="Pfam" id="PF25390">
    <property type="entry name" value="WD40_RLD"/>
    <property type="match status" value="2"/>
</dbReference>
<dbReference type="InterPro" id="IPR000408">
    <property type="entry name" value="Reg_chr_condens"/>
</dbReference>
<feature type="compositionally biased region" description="Pro residues" evidence="15">
    <location>
        <begin position="3368"/>
        <end position="3381"/>
    </location>
</feature>
<keyword evidence="7" id="KW-0479">Metal-binding</keyword>
<reference evidence="22 23" key="1">
    <citation type="journal article" date="2023" name="Nucleic Acids Res.">
        <title>The hologenome of Daphnia magna reveals possible DNA methylation and microbiome-mediated evolution of the host genome.</title>
        <authorList>
            <person name="Chaturvedi A."/>
            <person name="Li X."/>
            <person name="Dhandapani V."/>
            <person name="Marshall H."/>
            <person name="Kissane S."/>
            <person name="Cuenca-Cambronero M."/>
            <person name="Asole G."/>
            <person name="Calvet F."/>
            <person name="Ruiz-Romero M."/>
            <person name="Marangio P."/>
            <person name="Guigo R."/>
            <person name="Rago D."/>
            <person name="Mirbahai L."/>
            <person name="Eastwood N."/>
            <person name="Colbourne J.K."/>
            <person name="Zhou J."/>
            <person name="Mallon E."/>
            <person name="Orsini L."/>
        </authorList>
    </citation>
    <scope>NUCLEOTIDE SEQUENCE [LARGE SCALE GENOMIC DNA]</scope>
    <source>
        <strain evidence="22">LRV0_1</strain>
    </source>
</reference>
<feature type="repeat" description="RCC1" evidence="14">
    <location>
        <begin position="3213"/>
        <end position="3264"/>
    </location>
</feature>
<evidence type="ECO:0000259" key="16">
    <source>
        <dbReference type="PROSITE" id="PS50030"/>
    </source>
</evidence>
<feature type="repeat" description="RCC1" evidence="14">
    <location>
        <begin position="4257"/>
        <end position="4308"/>
    </location>
</feature>
<evidence type="ECO:0000256" key="13">
    <source>
        <dbReference type="PROSITE-ProRule" id="PRU00228"/>
    </source>
</evidence>
<dbReference type="InterPro" id="IPR051210">
    <property type="entry name" value="Ub_ligase/GEF_domain"/>
</dbReference>
<evidence type="ECO:0000313" key="22">
    <source>
        <dbReference type="EMBL" id="KAK4007292.1"/>
    </source>
</evidence>
<feature type="repeat" description="RCC1" evidence="14">
    <location>
        <begin position="3159"/>
        <end position="3210"/>
    </location>
</feature>
<feature type="region of interest" description="Disordered" evidence="15">
    <location>
        <begin position="3464"/>
        <end position="3483"/>
    </location>
</feature>
<comment type="catalytic activity">
    <reaction evidence="1">
        <text>S-ubiquitinyl-[E2 ubiquitin-conjugating enzyme]-L-cysteine + [acceptor protein]-L-lysine = [E2 ubiquitin-conjugating enzyme]-L-cysteine + N(6)-ubiquitinyl-[acceptor protein]-L-lysine.</text>
        <dbReference type="EC" id="2.3.2.26"/>
    </reaction>
</comment>
<dbReference type="PANTHER" id="PTHR22870:SF155">
    <property type="entry name" value="E3 UBIQUITIN-PROTEIN LIGASE HERC1-RELATED"/>
    <property type="match status" value="1"/>
</dbReference>
<evidence type="ECO:0000256" key="1">
    <source>
        <dbReference type="ARBA" id="ARBA00000885"/>
    </source>
</evidence>
<dbReference type="SMART" id="SM00119">
    <property type="entry name" value="HECTc"/>
    <property type="match status" value="1"/>
</dbReference>
<evidence type="ECO:0000256" key="10">
    <source>
        <dbReference type="ARBA" id="ARBA00022786"/>
    </source>
</evidence>
<dbReference type="PROSITE" id="PS51284">
    <property type="entry name" value="DOC"/>
    <property type="match status" value="1"/>
</dbReference>
<feature type="repeat" description="RCC1" evidence="14">
    <location>
        <begin position="3317"/>
        <end position="3368"/>
    </location>
</feature>
<dbReference type="Gene3D" id="2.30.30.40">
    <property type="entry name" value="SH3 Domains"/>
    <property type="match status" value="1"/>
</dbReference>
<feature type="repeat" description="RCC1" evidence="14">
    <location>
        <begin position="3991"/>
        <end position="4044"/>
    </location>
</feature>
<dbReference type="PROSITE" id="PS50135">
    <property type="entry name" value="ZF_ZZ_2"/>
    <property type="match status" value="1"/>
</dbReference>
<feature type="repeat" description="RCC1" evidence="14">
    <location>
        <begin position="4097"/>
        <end position="4150"/>
    </location>
</feature>
<evidence type="ECO:0000256" key="4">
    <source>
        <dbReference type="ARBA" id="ARBA00012485"/>
    </source>
</evidence>
<comment type="pathway">
    <text evidence="3">Protein modification; protein ubiquitination.</text>
</comment>
<feature type="region of interest" description="Disordered" evidence="15">
    <location>
        <begin position="1215"/>
        <end position="1235"/>
    </location>
</feature>
<dbReference type="PROSITE" id="PS01357">
    <property type="entry name" value="ZF_ZZ_1"/>
    <property type="match status" value="1"/>
</dbReference>
<feature type="repeat" description="RCC1" evidence="14">
    <location>
        <begin position="3107"/>
        <end position="3158"/>
    </location>
</feature>
<dbReference type="Gene3D" id="3.10.120.10">
    <property type="entry name" value="Cytochrome b5-like heme/steroid binding domain"/>
    <property type="match status" value="1"/>
</dbReference>
<dbReference type="InterPro" id="IPR000433">
    <property type="entry name" value="Znf_ZZ"/>
</dbReference>
<dbReference type="PROSITE" id="PS50237">
    <property type="entry name" value="HECT"/>
    <property type="match status" value="1"/>
</dbReference>
<evidence type="ECO:0000256" key="3">
    <source>
        <dbReference type="ARBA" id="ARBA00004906"/>
    </source>
</evidence>
<dbReference type="PROSITE" id="PS50255">
    <property type="entry name" value="CYTOCHROME_B5_2"/>
    <property type="match status" value="1"/>
</dbReference>
<dbReference type="CDD" id="cd14331">
    <property type="entry name" value="UBA_HERC1_2"/>
    <property type="match status" value="1"/>
</dbReference>
<accession>A0ABQ9Z315</accession>
<feature type="domain" description="UBA" evidence="16">
    <location>
        <begin position="2456"/>
        <end position="2509"/>
    </location>
</feature>
<feature type="domain" description="HECT" evidence="18">
    <location>
        <begin position="4470"/>
        <end position="4791"/>
    </location>
</feature>
<evidence type="ECO:0000259" key="20">
    <source>
        <dbReference type="PROSITE" id="PS51284"/>
    </source>
</evidence>
<dbReference type="Gene3D" id="2.60.120.260">
    <property type="entry name" value="Galactose-binding domain-like"/>
    <property type="match status" value="1"/>
</dbReference>
<keyword evidence="23" id="KW-1185">Reference proteome</keyword>
<evidence type="ECO:0000259" key="18">
    <source>
        <dbReference type="PROSITE" id="PS50237"/>
    </source>
</evidence>
<dbReference type="SUPFAM" id="SSF56204">
    <property type="entry name" value="Hect, E3 ligase catalytic domain"/>
    <property type="match status" value="1"/>
</dbReference>
<feature type="active site" description="Glycyl thioester intermediate" evidence="12">
    <location>
        <position position="4768"/>
    </location>
</feature>
<dbReference type="Gene3D" id="2.30.30.30">
    <property type="match status" value="1"/>
</dbReference>
<dbReference type="InterPro" id="IPR036400">
    <property type="entry name" value="Cyt_B5-like_heme/steroid_sf"/>
</dbReference>
<dbReference type="InterPro" id="IPR040847">
    <property type="entry name" value="SH3_15"/>
</dbReference>
<dbReference type="InterPro" id="IPR037252">
    <property type="entry name" value="Mib_Herc2_sf"/>
</dbReference>
<feature type="domain" description="ZZ-type" evidence="17">
    <location>
        <begin position="2733"/>
        <end position="2785"/>
    </location>
</feature>
<dbReference type="SUPFAM" id="SSF55856">
    <property type="entry name" value="Cytochrome b5-like heme/steroid binding domain"/>
    <property type="match status" value="1"/>
</dbReference>
<evidence type="ECO:0000256" key="9">
    <source>
        <dbReference type="ARBA" id="ARBA00022771"/>
    </source>
</evidence>
<feature type="domain" description="MIB/HERC2" evidence="21">
    <location>
        <begin position="1826"/>
        <end position="1899"/>
    </location>
</feature>
<dbReference type="PANTHER" id="PTHR22870">
    <property type="entry name" value="REGULATOR OF CHROMOSOME CONDENSATION"/>
    <property type="match status" value="1"/>
</dbReference>
<dbReference type="InterPro" id="IPR006624">
    <property type="entry name" value="Beta-propeller_rpt_TECPR"/>
</dbReference>
<evidence type="ECO:0000259" key="19">
    <source>
        <dbReference type="PROSITE" id="PS50255"/>
    </source>
</evidence>
<dbReference type="Pfam" id="PF00415">
    <property type="entry name" value="RCC1"/>
    <property type="match status" value="3"/>
</dbReference>
<dbReference type="InterPro" id="IPR014722">
    <property type="entry name" value="Rib_uL2_dom2"/>
</dbReference>
<dbReference type="SUPFAM" id="SSF50985">
    <property type="entry name" value="RCC1/BLIP-II"/>
    <property type="match status" value="3"/>
</dbReference>
<proteinExistence type="predicted"/>
<dbReference type="Pfam" id="PF00173">
    <property type="entry name" value="Cyt-b5"/>
    <property type="match status" value="1"/>
</dbReference>
<feature type="repeat" description="RCC1" evidence="14">
    <location>
        <begin position="3053"/>
        <end position="3106"/>
    </location>
</feature>
<dbReference type="SMART" id="SM00291">
    <property type="entry name" value="ZnF_ZZ"/>
    <property type="match status" value="1"/>
</dbReference>
<evidence type="ECO:0000256" key="15">
    <source>
        <dbReference type="SAM" id="MobiDB-lite"/>
    </source>
</evidence>
<dbReference type="Pfam" id="PF00569">
    <property type="entry name" value="ZZ"/>
    <property type="match status" value="1"/>
</dbReference>
<dbReference type="Gene3D" id="2.130.10.30">
    <property type="entry name" value="Regulator of chromosome condensation 1/beta-lactamase-inhibitor protein II"/>
    <property type="match status" value="3"/>
</dbReference>
<dbReference type="EMBL" id="JAOYFB010000002">
    <property type="protein sequence ID" value="KAK4007292.1"/>
    <property type="molecule type" value="Genomic_DNA"/>
</dbReference>
<keyword evidence="5" id="KW-0963">Cytoplasm</keyword>
<dbReference type="Gene3D" id="3.90.1750.10">
    <property type="entry name" value="Hect, E3 ligase catalytic domains"/>
    <property type="match status" value="1"/>
</dbReference>
<dbReference type="Pfam" id="PF18346">
    <property type="entry name" value="SH3_15"/>
    <property type="match status" value="1"/>
</dbReference>